<dbReference type="AlphaFoldDB" id="A0A1T5C0F9"/>
<evidence type="ECO:0000313" key="1">
    <source>
        <dbReference type="EMBL" id="SKB52779.1"/>
    </source>
</evidence>
<dbReference type="EMBL" id="FUYN01000004">
    <property type="protein sequence ID" value="SKB52779.1"/>
    <property type="molecule type" value="Genomic_DNA"/>
</dbReference>
<dbReference type="InterPro" id="IPR053913">
    <property type="entry name" value="NADAR-DarT1"/>
</dbReference>
<organism evidence="1 2">
    <name type="scientific">Acetoanaerobium noterae</name>
    <dbReference type="NCBI Taxonomy" id="745369"/>
    <lineage>
        <taxon>Bacteria</taxon>
        <taxon>Bacillati</taxon>
        <taxon>Bacillota</taxon>
        <taxon>Clostridia</taxon>
        <taxon>Peptostreptococcales</taxon>
        <taxon>Filifactoraceae</taxon>
        <taxon>Acetoanaerobium</taxon>
    </lineage>
</organism>
<evidence type="ECO:0000313" key="2">
    <source>
        <dbReference type="Proteomes" id="UP000243406"/>
    </source>
</evidence>
<proteinExistence type="predicted"/>
<gene>
    <name evidence="1" type="ORF">SAMN02745120_1903</name>
</gene>
<keyword evidence="2" id="KW-1185">Reference proteome</keyword>
<sequence>MAKRICFISKPYEYPIYDEVLIEFEYFTGFAISQKQKSINSMHASILRADSSLKVLEVSTKSTNPLGVALSAFNLKFLDEISGREYPLENIFQSSKVFANGGPYRDLLNVHPKDAKRDERLKSSGNLVGFNYNDTIWEKDPKTMFYDWIYIRSLYRNGTLAKEILDFNAFTDIEFNQEKSINCQARSAAIFVSLAKLGKLDDVLNSKEEFKKIYSSSQNATSQISIFDI</sequence>
<accession>A0A1T5C0F9</accession>
<reference evidence="2" key="1">
    <citation type="submission" date="2017-02" db="EMBL/GenBank/DDBJ databases">
        <authorList>
            <person name="Varghese N."/>
            <person name="Submissions S."/>
        </authorList>
    </citation>
    <scope>NUCLEOTIDE SEQUENCE [LARGE SCALE GENOMIC DNA]</scope>
    <source>
        <strain evidence="2">ATCC 35199</strain>
    </source>
</reference>
<name>A0A1T5C0F9_9FIRM</name>
<protein>
    <submittedName>
        <fullName evidence="1">Type I restriction enzyme M protein</fullName>
    </submittedName>
</protein>
<dbReference type="RefSeq" id="WP_079589737.1">
    <property type="nucleotide sequence ID" value="NZ_FUYN01000004.1"/>
</dbReference>
<dbReference type="Proteomes" id="UP000243406">
    <property type="component" value="Unassembled WGS sequence"/>
</dbReference>
<dbReference type="OrthoDB" id="3255715at2"/>
<dbReference type="Pfam" id="PF22397">
    <property type="entry name" value="NADAR-DarT1"/>
    <property type="match status" value="1"/>
</dbReference>